<accession>A0AAD5K8L0</accession>
<reference evidence="1" key="1">
    <citation type="journal article" date="2022" name="IScience">
        <title>Evolution of zygomycete secretomes and the origins of terrestrial fungal ecologies.</title>
        <authorList>
            <person name="Chang Y."/>
            <person name="Wang Y."/>
            <person name="Mondo S."/>
            <person name="Ahrendt S."/>
            <person name="Andreopoulos W."/>
            <person name="Barry K."/>
            <person name="Beard J."/>
            <person name="Benny G.L."/>
            <person name="Blankenship S."/>
            <person name="Bonito G."/>
            <person name="Cuomo C."/>
            <person name="Desiro A."/>
            <person name="Gervers K.A."/>
            <person name="Hundley H."/>
            <person name="Kuo A."/>
            <person name="LaButti K."/>
            <person name="Lang B.F."/>
            <person name="Lipzen A."/>
            <person name="O'Donnell K."/>
            <person name="Pangilinan J."/>
            <person name="Reynolds N."/>
            <person name="Sandor L."/>
            <person name="Smith M.E."/>
            <person name="Tsang A."/>
            <person name="Grigoriev I.V."/>
            <person name="Stajich J.E."/>
            <person name="Spatafora J.W."/>
        </authorList>
    </citation>
    <scope>NUCLEOTIDE SEQUENCE</scope>
    <source>
        <strain evidence="1">RSA 2281</strain>
    </source>
</reference>
<evidence type="ECO:0000313" key="1">
    <source>
        <dbReference type="EMBL" id="KAI9255768.1"/>
    </source>
</evidence>
<keyword evidence="2" id="KW-1185">Reference proteome</keyword>
<reference evidence="1" key="2">
    <citation type="submission" date="2023-02" db="EMBL/GenBank/DDBJ databases">
        <authorList>
            <consortium name="DOE Joint Genome Institute"/>
            <person name="Mondo S.J."/>
            <person name="Chang Y."/>
            <person name="Wang Y."/>
            <person name="Ahrendt S."/>
            <person name="Andreopoulos W."/>
            <person name="Barry K."/>
            <person name="Beard J."/>
            <person name="Benny G.L."/>
            <person name="Blankenship S."/>
            <person name="Bonito G."/>
            <person name="Cuomo C."/>
            <person name="Desiro A."/>
            <person name="Gervers K.A."/>
            <person name="Hundley H."/>
            <person name="Kuo A."/>
            <person name="LaButti K."/>
            <person name="Lang B.F."/>
            <person name="Lipzen A."/>
            <person name="O'Donnell K."/>
            <person name="Pangilinan J."/>
            <person name="Reynolds N."/>
            <person name="Sandor L."/>
            <person name="Smith M.W."/>
            <person name="Tsang A."/>
            <person name="Grigoriev I.V."/>
            <person name="Stajich J.E."/>
            <person name="Spatafora J.W."/>
        </authorList>
    </citation>
    <scope>NUCLEOTIDE SEQUENCE</scope>
    <source>
        <strain evidence="1">RSA 2281</strain>
    </source>
</reference>
<sequence length="87" mass="10444">MKSAFIRKIDEVTISHNVDIDHQTLDKDLQEHNHFHVHHGILYTDQKFCSRHTEEQHDQYLQIPAKAGFSLNQQWDSLRDQKQFDFL</sequence>
<protein>
    <submittedName>
        <fullName evidence="1">Uncharacterized protein</fullName>
    </submittedName>
</protein>
<dbReference type="AlphaFoldDB" id="A0AAD5K8L0"/>
<evidence type="ECO:0000313" key="2">
    <source>
        <dbReference type="Proteomes" id="UP001209540"/>
    </source>
</evidence>
<dbReference type="Proteomes" id="UP001209540">
    <property type="component" value="Unassembled WGS sequence"/>
</dbReference>
<comment type="caution">
    <text evidence="1">The sequence shown here is derived from an EMBL/GenBank/DDBJ whole genome shotgun (WGS) entry which is preliminary data.</text>
</comment>
<organism evidence="1 2">
    <name type="scientific">Phascolomyces articulosus</name>
    <dbReference type="NCBI Taxonomy" id="60185"/>
    <lineage>
        <taxon>Eukaryota</taxon>
        <taxon>Fungi</taxon>
        <taxon>Fungi incertae sedis</taxon>
        <taxon>Mucoromycota</taxon>
        <taxon>Mucoromycotina</taxon>
        <taxon>Mucoromycetes</taxon>
        <taxon>Mucorales</taxon>
        <taxon>Lichtheimiaceae</taxon>
        <taxon>Phascolomyces</taxon>
    </lineage>
</organism>
<name>A0AAD5K8L0_9FUNG</name>
<dbReference type="EMBL" id="JAIXMP010000022">
    <property type="protein sequence ID" value="KAI9255768.1"/>
    <property type="molecule type" value="Genomic_DNA"/>
</dbReference>
<gene>
    <name evidence="1" type="ORF">BDA99DRAFT_517559</name>
</gene>
<proteinExistence type="predicted"/>